<keyword evidence="2" id="KW-0436">Ligase</keyword>
<dbReference type="GO" id="GO:0036064">
    <property type="term" value="C:ciliary basal body"/>
    <property type="evidence" value="ECO:0007669"/>
    <property type="project" value="TreeGrafter"/>
</dbReference>
<dbReference type="GO" id="GO:0000226">
    <property type="term" value="P:microtubule cytoskeleton organization"/>
    <property type="evidence" value="ECO:0007669"/>
    <property type="project" value="TreeGrafter"/>
</dbReference>
<dbReference type="InterPro" id="IPR004344">
    <property type="entry name" value="TTL/TTLL_fam"/>
</dbReference>
<dbReference type="Proteomes" id="UP000887575">
    <property type="component" value="Unassembled WGS sequence"/>
</dbReference>
<protein>
    <recommendedName>
        <fullName evidence="5">Tubulin--tyrosine ligase-like protein 5</fullName>
    </recommendedName>
</protein>
<dbReference type="GO" id="GO:0070740">
    <property type="term" value="F:tubulin-glutamic acid ligase activity"/>
    <property type="evidence" value="ECO:0007669"/>
    <property type="project" value="TreeGrafter"/>
</dbReference>
<evidence type="ECO:0000256" key="6">
    <source>
        <dbReference type="ARBA" id="ARBA00049274"/>
    </source>
</evidence>
<sequence length="649" mass="74162">MQICICKFRDEDVSGTKIQATPIRKKRILSRPTIEFINFHPEAIEFVDRKVKSPSKVDKYTHIGRTNELRFKMVKSDSRLIKTLLHAYGFTQASVNNPVFNLLWTGAHLKSHILRNLKPWQRANHFPRSYELTRKDKLSDNIARAKRNFGTPFDFMPKSFVTPRDLSKLSMEIEENSQNLCTYIVKPINSCQGKGIHFVNKADEVSLEKKLLVSHYVANPLLVNGHKFDLRVYVAVTSFYPLICYVYSEGLARFASEQYSSTAENGKEFVHLTNYSLNKNSTTFVKNETFFEEDFGHKWTLGALLRHLQKRGVDSKLLMIRIEDLVTKTLLSVQSTISAKCRSTVLAINTNFELFGFDILVDSKLKPWLLEVNLSPSLTCDAPLDSLVKTRLICDLFNLACIPFYDRKPRNGQNETPKIRMASPSLLPVKKSPIAKNLVNGRPLDCRAVKHIRKLRFEDARRGGFIRVFPRVGSFHLYKELMSHSGVEKWDERLYESVFGEKSFDEEGVFAQKFHEQLMKVEKFPSTNLLDNDVSQAISTWLDGAEEYLQKVTREGETYMAKLPLVRESARLRTKSCSDFYEARAAAKLVEPVVENFAATYQKEIDDSIMPLNDLTNSGHALLDFANLIENRSIDANLCSTSTATTVSC</sequence>
<keyword evidence="7" id="KW-1185">Reference proteome</keyword>
<evidence type="ECO:0000313" key="7">
    <source>
        <dbReference type="Proteomes" id="UP000887575"/>
    </source>
</evidence>
<dbReference type="Pfam" id="PF03133">
    <property type="entry name" value="TTL"/>
    <property type="match status" value="1"/>
</dbReference>
<dbReference type="WBParaSite" id="MBELARI_LOCUS15147.2">
    <property type="protein sequence ID" value="MBELARI_LOCUS15147.2"/>
    <property type="gene ID" value="MBELARI_LOCUS15147"/>
</dbReference>
<dbReference type="PANTHER" id="PTHR12241:SF145">
    <property type="entry name" value="TUBULIN POLYGLUTAMYLASE TTLL5"/>
    <property type="match status" value="1"/>
</dbReference>
<evidence type="ECO:0000256" key="4">
    <source>
        <dbReference type="ARBA" id="ARBA00022840"/>
    </source>
</evidence>
<dbReference type="GO" id="GO:0005524">
    <property type="term" value="F:ATP binding"/>
    <property type="evidence" value="ECO:0007669"/>
    <property type="project" value="UniProtKB-KW"/>
</dbReference>
<comment type="similarity">
    <text evidence="1">Belongs to the tubulin--tyrosine ligase family.</text>
</comment>
<dbReference type="PANTHER" id="PTHR12241">
    <property type="entry name" value="TUBULIN POLYGLUTAMYLASE"/>
    <property type="match status" value="1"/>
</dbReference>
<dbReference type="AlphaFoldDB" id="A0AAF3J473"/>
<evidence type="ECO:0000256" key="3">
    <source>
        <dbReference type="ARBA" id="ARBA00022741"/>
    </source>
</evidence>
<evidence type="ECO:0000256" key="1">
    <source>
        <dbReference type="ARBA" id="ARBA00006820"/>
    </source>
</evidence>
<organism evidence="7 8">
    <name type="scientific">Mesorhabditis belari</name>
    <dbReference type="NCBI Taxonomy" id="2138241"/>
    <lineage>
        <taxon>Eukaryota</taxon>
        <taxon>Metazoa</taxon>
        <taxon>Ecdysozoa</taxon>
        <taxon>Nematoda</taxon>
        <taxon>Chromadorea</taxon>
        <taxon>Rhabditida</taxon>
        <taxon>Rhabditina</taxon>
        <taxon>Rhabditomorpha</taxon>
        <taxon>Rhabditoidea</taxon>
        <taxon>Rhabditidae</taxon>
        <taxon>Mesorhabditinae</taxon>
        <taxon>Mesorhabditis</taxon>
    </lineage>
</organism>
<dbReference type="GO" id="GO:0019098">
    <property type="term" value="P:reproductive behavior"/>
    <property type="evidence" value="ECO:0007669"/>
    <property type="project" value="UniProtKB-ARBA"/>
</dbReference>
<name>A0AAF3J473_9BILA</name>
<dbReference type="SUPFAM" id="SSF56059">
    <property type="entry name" value="Glutathione synthetase ATP-binding domain-like"/>
    <property type="match status" value="1"/>
</dbReference>
<keyword evidence="3" id="KW-0547">Nucleotide-binding</keyword>
<dbReference type="PROSITE" id="PS51221">
    <property type="entry name" value="TTL"/>
    <property type="match status" value="1"/>
</dbReference>
<evidence type="ECO:0000256" key="2">
    <source>
        <dbReference type="ARBA" id="ARBA00022598"/>
    </source>
</evidence>
<proteinExistence type="inferred from homology"/>
<dbReference type="Gene3D" id="3.30.470.20">
    <property type="entry name" value="ATP-grasp fold, B domain"/>
    <property type="match status" value="1"/>
</dbReference>
<reference evidence="8" key="1">
    <citation type="submission" date="2024-02" db="UniProtKB">
        <authorList>
            <consortium name="WormBaseParasite"/>
        </authorList>
    </citation>
    <scope>IDENTIFICATION</scope>
</reference>
<accession>A0AAF3J473</accession>
<comment type="catalytic activity">
    <reaction evidence="6">
        <text>L-glutamyl-[protein] + L-glutamate + ATP = gamma-L-glutamyl-L-glutamyl-[protein] + ADP + phosphate + H(+)</text>
        <dbReference type="Rhea" id="RHEA:60144"/>
        <dbReference type="Rhea" id="RHEA-COMP:10208"/>
        <dbReference type="Rhea" id="RHEA-COMP:15517"/>
        <dbReference type="ChEBI" id="CHEBI:15378"/>
        <dbReference type="ChEBI" id="CHEBI:29973"/>
        <dbReference type="ChEBI" id="CHEBI:29985"/>
        <dbReference type="ChEBI" id="CHEBI:30616"/>
        <dbReference type="ChEBI" id="CHEBI:43474"/>
        <dbReference type="ChEBI" id="CHEBI:143622"/>
        <dbReference type="ChEBI" id="CHEBI:456216"/>
    </reaction>
    <physiologicalReaction direction="left-to-right" evidence="6">
        <dbReference type="Rhea" id="RHEA:60145"/>
    </physiologicalReaction>
</comment>
<dbReference type="GO" id="GO:0015631">
    <property type="term" value="F:tubulin binding"/>
    <property type="evidence" value="ECO:0007669"/>
    <property type="project" value="TreeGrafter"/>
</dbReference>
<evidence type="ECO:0000313" key="8">
    <source>
        <dbReference type="WBParaSite" id="MBELARI_LOCUS15147.2"/>
    </source>
</evidence>
<keyword evidence="4" id="KW-0067">ATP-binding</keyword>
<evidence type="ECO:0000256" key="5">
    <source>
        <dbReference type="ARBA" id="ARBA00041448"/>
    </source>
</evidence>